<evidence type="ECO:0000256" key="1">
    <source>
        <dbReference type="SAM" id="Coils"/>
    </source>
</evidence>
<dbReference type="AlphaFoldDB" id="A0A1R2AP16"/>
<evidence type="ECO:0000259" key="3">
    <source>
        <dbReference type="PROSITE" id="PS50179"/>
    </source>
</evidence>
<dbReference type="PROSITE" id="PS50179">
    <property type="entry name" value="VHS"/>
    <property type="match status" value="1"/>
</dbReference>
<evidence type="ECO:0000313" key="4">
    <source>
        <dbReference type="EMBL" id="OMJ66278.1"/>
    </source>
</evidence>
<dbReference type="InterPro" id="IPR002014">
    <property type="entry name" value="VHS_dom"/>
</dbReference>
<sequence length="787" mass="91125">MEPFSEQLHSILYYGDPSKHLSNLSIKFSHYTQDQAKEILKYLKATIKAKKNPPIVKLQALKVIECLMNSKNVFILDYCGKKFYNRFRIYAEYKKESSNDRRGTLLFNSEAKLQQIASEEFLILLLKCIKTWSENYGLDSKGRPTQYIKLFNYLKAKNVHFPADQNLKEREAVKINLCKIKKNVKVMNELINDESSPGKIKKIGNSLKTDYKTIQEHIVKYMDMEDHELIKDLNMSLDLLEDAQKNFKAWKSRLQRSSIIDMPSFELPPTCLLLDDISPKILPAPDDLSASLQEIPFDDISPRSMITDRETEFEKEFTMSAEWIGLGADYCRLKDKLDLTEQDVTYYKNELERFQLKLLEEQEEKDYLRNLNDTLTENYDTLLAESKEKIHKLTSENSLLKEQNKLLCDNMANLEEKVEKLIHEAAAKKETIENLENANTLLSSACKNLEYEVEKYVESEEFLKKEIKDLFKKVEKRKPEKDSGSLSSNSEVQINNDESPTKDGRISLIGKLEEIKYDTGPYGFETFTEPITEEKVFEDINPESFFPSRAPSNMFNQIDNIKYYKECMKKRQGVLFDSEDLKATIFIEVHEAHGNAEIMFENKTDYEMTNFKTKIYADPEDGLRISISEEKTEVLAKESPVCRILAFDCNEFFQVFPLLRVTFFHEGSKNQCVFLLPIAYTLFCVKPNIDFIKEWDSIEECRETVSKTSIESIKKIARSLLFNKNVEYSYIEGNGMILATESPIGLVLAVVILKDTQVFIQVKSKESKVRDLISSMIVTQVLADSLS</sequence>
<dbReference type="GO" id="GO:0043130">
    <property type="term" value="F:ubiquitin binding"/>
    <property type="evidence" value="ECO:0007669"/>
    <property type="project" value="InterPro"/>
</dbReference>
<evidence type="ECO:0000313" key="5">
    <source>
        <dbReference type="Proteomes" id="UP000187209"/>
    </source>
</evidence>
<dbReference type="SUPFAM" id="SSF49348">
    <property type="entry name" value="Clathrin adaptor appendage domain"/>
    <property type="match status" value="1"/>
</dbReference>
<comment type="caution">
    <text evidence="4">The sequence shown here is derived from an EMBL/GenBank/DDBJ whole genome shotgun (WGS) entry which is preliminary data.</text>
</comment>
<gene>
    <name evidence="4" type="ORF">SteCoe_36943</name>
</gene>
<feature type="compositionally biased region" description="Polar residues" evidence="2">
    <location>
        <begin position="484"/>
        <end position="498"/>
    </location>
</feature>
<reference evidence="4 5" key="1">
    <citation type="submission" date="2016-11" db="EMBL/GenBank/DDBJ databases">
        <title>The macronuclear genome of Stentor coeruleus: a giant cell with tiny introns.</title>
        <authorList>
            <person name="Slabodnick M."/>
            <person name="Ruby J.G."/>
            <person name="Reiff S.B."/>
            <person name="Swart E.C."/>
            <person name="Gosai S."/>
            <person name="Prabakaran S."/>
            <person name="Witkowska E."/>
            <person name="Larue G.E."/>
            <person name="Fisher S."/>
            <person name="Freeman R.M."/>
            <person name="Gunawardena J."/>
            <person name="Chu W."/>
            <person name="Stover N.A."/>
            <person name="Gregory B.D."/>
            <person name="Nowacki M."/>
            <person name="Derisi J."/>
            <person name="Roy S.W."/>
            <person name="Marshall W.F."/>
            <person name="Sood P."/>
        </authorList>
    </citation>
    <scope>NUCLEOTIDE SEQUENCE [LARGE SCALE GENOMIC DNA]</scope>
    <source>
        <strain evidence="4">WM001</strain>
    </source>
</reference>
<keyword evidence="5" id="KW-1185">Reference proteome</keyword>
<dbReference type="Gene3D" id="1.25.40.90">
    <property type="match status" value="1"/>
</dbReference>
<feature type="region of interest" description="Disordered" evidence="2">
    <location>
        <begin position="478"/>
        <end position="503"/>
    </location>
</feature>
<feature type="coiled-coil region" evidence="1">
    <location>
        <begin position="344"/>
        <end position="466"/>
    </location>
</feature>
<dbReference type="Proteomes" id="UP000187209">
    <property type="component" value="Unassembled WGS sequence"/>
</dbReference>
<dbReference type="GO" id="GO:0035091">
    <property type="term" value="F:phosphatidylinositol binding"/>
    <property type="evidence" value="ECO:0007669"/>
    <property type="project" value="InterPro"/>
</dbReference>
<name>A0A1R2AP16_9CILI</name>
<feature type="domain" description="VHS" evidence="3">
    <location>
        <begin position="32"/>
        <end position="162"/>
    </location>
</feature>
<evidence type="ECO:0000256" key="2">
    <source>
        <dbReference type="SAM" id="MobiDB-lite"/>
    </source>
</evidence>
<dbReference type="InterPro" id="IPR013041">
    <property type="entry name" value="Clathrin_app_Ig-like_sf"/>
</dbReference>
<organism evidence="4 5">
    <name type="scientific">Stentor coeruleus</name>
    <dbReference type="NCBI Taxonomy" id="5963"/>
    <lineage>
        <taxon>Eukaryota</taxon>
        <taxon>Sar</taxon>
        <taxon>Alveolata</taxon>
        <taxon>Ciliophora</taxon>
        <taxon>Postciliodesmatophora</taxon>
        <taxon>Heterotrichea</taxon>
        <taxon>Heterotrichida</taxon>
        <taxon>Stentoridae</taxon>
        <taxon>Stentor</taxon>
    </lineage>
</organism>
<dbReference type="EMBL" id="MPUH01001765">
    <property type="protein sequence ID" value="OMJ66278.1"/>
    <property type="molecule type" value="Genomic_DNA"/>
</dbReference>
<dbReference type="InterPro" id="IPR008942">
    <property type="entry name" value="ENTH_VHS"/>
</dbReference>
<accession>A0A1R2AP16</accession>
<protein>
    <recommendedName>
        <fullName evidence="3">VHS domain-containing protein</fullName>
    </recommendedName>
</protein>
<proteinExistence type="predicted"/>
<keyword evidence="1" id="KW-0175">Coiled coil</keyword>
<dbReference type="Gene3D" id="2.60.40.1230">
    <property type="match status" value="1"/>
</dbReference>